<dbReference type="GO" id="GO:0008198">
    <property type="term" value="F:ferrous iron binding"/>
    <property type="evidence" value="ECO:0007669"/>
    <property type="project" value="InterPro"/>
</dbReference>
<comment type="caution">
    <text evidence="2">The sequence shown here is derived from an EMBL/GenBank/DDBJ whole genome shotgun (WGS) entry which is preliminary data.</text>
</comment>
<feature type="domain" description="Extradiol ring-cleavage dioxygenase class III enzyme subunit B" evidence="1">
    <location>
        <begin position="46"/>
        <end position="107"/>
    </location>
</feature>
<dbReference type="SUPFAM" id="SSF53213">
    <property type="entry name" value="LigB-like"/>
    <property type="match status" value="1"/>
</dbReference>
<dbReference type="AlphaFoldDB" id="W9H036"/>
<accession>W9H036</accession>
<proteinExistence type="predicted"/>
<dbReference type="Pfam" id="PF02900">
    <property type="entry name" value="LigB"/>
    <property type="match status" value="1"/>
</dbReference>
<reference evidence="2 3" key="1">
    <citation type="submission" date="2013-08" db="EMBL/GenBank/DDBJ databases">
        <title>The genome sequence of Skermanella stibiiresistens.</title>
        <authorList>
            <person name="Zhu W."/>
            <person name="Wang G."/>
        </authorList>
    </citation>
    <scope>NUCLEOTIDE SEQUENCE [LARGE SCALE GENOMIC DNA]</scope>
    <source>
        <strain evidence="2 3">SB22</strain>
    </source>
</reference>
<protein>
    <recommendedName>
        <fullName evidence="1">Extradiol ring-cleavage dioxygenase class III enzyme subunit B domain-containing protein</fullName>
    </recommendedName>
</protein>
<sequence length="118" mass="13271">MRDHPVASKYAKRSIGDLINSDFDVAHSGFHMSEQGMSRSFGYVYYKIMGDSVFPVIPVSINTYYPSNQTTPDRAVKLGHAVRAGIEAWPDDIRVVVTATGGLNHFPELPLPRRHRRQ</sequence>
<dbReference type="InterPro" id="IPR004183">
    <property type="entry name" value="Xdiol_dOase_suB"/>
</dbReference>
<evidence type="ECO:0000313" key="2">
    <source>
        <dbReference type="EMBL" id="EWY37103.1"/>
    </source>
</evidence>
<name>W9H036_9PROT</name>
<dbReference type="STRING" id="1385369.N825_21900"/>
<gene>
    <name evidence="2" type="ORF">N825_21900</name>
</gene>
<dbReference type="EMBL" id="AVFL01000031">
    <property type="protein sequence ID" value="EWY37103.1"/>
    <property type="molecule type" value="Genomic_DNA"/>
</dbReference>
<dbReference type="Proteomes" id="UP000019486">
    <property type="component" value="Unassembled WGS sequence"/>
</dbReference>
<dbReference type="GO" id="GO:0016702">
    <property type="term" value="F:oxidoreductase activity, acting on single donors with incorporation of molecular oxygen, incorporation of two atoms of oxygen"/>
    <property type="evidence" value="ECO:0007669"/>
    <property type="project" value="UniProtKB-ARBA"/>
</dbReference>
<keyword evidence="3" id="KW-1185">Reference proteome</keyword>
<organism evidence="2 3">
    <name type="scientific">Skermanella stibiiresistens SB22</name>
    <dbReference type="NCBI Taxonomy" id="1385369"/>
    <lineage>
        <taxon>Bacteria</taxon>
        <taxon>Pseudomonadati</taxon>
        <taxon>Pseudomonadota</taxon>
        <taxon>Alphaproteobacteria</taxon>
        <taxon>Rhodospirillales</taxon>
        <taxon>Azospirillaceae</taxon>
        <taxon>Skermanella</taxon>
    </lineage>
</organism>
<evidence type="ECO:0000259" key="1">
    <source>
        <dbReference type="Pfam" id="PF02900"/>
    </source>
</evidence>
<dbReference type="Gene3D" id="3.40.830.10">
    <property type="entry name" value="LigB-like"/>
    <property type="match status" value="1"/>
</dbReference>
<evidence type="ECO:0000313" key="3">
    <source>
        <dbReference type="Proteomes" id="UP000019486"/>
    </source>
</evidence>